<dbReference type="InterPro" id="IPR028090">
    <property type="entry name" value="JAB_dom_prok"/>
</dbReference>
<evidence type="ECO:0000256" key="5">
    <source>
        <dbReference type="ARBA" id="ARBA00023049"/>
    </source>
</evidence>
<evidence type="ECO:0000256" key="2">
    <source>
        <dbReference type="ARBA" id="ARBA00022723"/>
    </source>
</evidence>
<comment type="caution">
    <text evidence="7">The sequence shown here is derived from an EMBL/GenBank/DDBJ whole genome shotgun (WGS) entry which is preliminary data.</text>
</comment>
<dbReference type="Proteomes" id="UP000565468">
    <property type="component" value="Unassembled WGS sequence"/>
</dbReference>
<gene>
    <name evidence="7" type="ORF">HII30_06150</name>
</gene>
<dbReference type="PANTHER" id="PTHR34858">
    <property type="entry name" value="CYSO-CYSTEINE PEPTIDASE"/>
    <property type="match status" value="1"/>
</dbReference>
<dbReference type="GO" id="GO:0006508">
    <property type="term" value="P:proteolysis"/>
    <property type="evidence" value="ECO:0007669"/>
    <property type="project" value="UniProtKB-KW"/>
</dbReference>
<keyword evidence="2" id="KW-0479">Metal-binding</keyword>
<evidence type="ECO:0000259" key="6">
    <source>
        <dbReference type="Pfam" id="PF14464"/>
    </source>
</evidence>
<dbReference type="RefSeq" id="WP_169504156.1">
    <property type="nucleotide sequence ID" value="NZ_JABBPN010000004.1"/>
</dbReference>
<dbReference type="AlphaFoldDB" id="A0A848M371"/>
<keyword evidence="8" id="KW-1185">Reference proteome</keyword>
<accession>A0A848M371</accession>
<evidence type="ECO:0000256" key="1">
    <source>
        <dbReference type="ARBA" id="ARBA00022670"/>
    </source>
</evidence>
<dbReference type="PANTHER" id="PTHR34858:SF1">
    <property type="entry name" value="CYSO-CYSTEINE PEPTIDASE"/>
    <property type="match status" value="1"/>
</dbReference>
<evidence type="ECO:0000256" key="4">
    <source>
        <dbReference type="ARBA" id="ARBA00022833"/>
    </source>
</evidence>
<keyword evidence="5" id="KW-0482">Metalloprotease</keyword>
<dbReference type="InterPro" id="IPR051929">
    <property type="entry name" value="VirAsm_ModProt"/>
</dbReference>
<organism evidence="7 8">
    <name type="scientific">Paenibacillus lemnae</name>
    <dbReference type="NCBI Taxonomy" id="1330551"/>
    <lineage>
        <taxon>Bacteria</taxon>
        <taxon>Bacillati</taxon>
        <taxon>Bacillota</taxon>
        <taxon>Bacilli</taxon>
        <taxon>Bacillales</taxon>
        <taxon>Paenibacillaceae</taxon>
        <taxon>Paenibacillus</taxon>
    </lineage>
</organism>
<dbReference type="Gene3D" id="3.40.140.10">
    <property type="entry name" value="Cytidine Deaminase, domain 2"/>
    <property type="match status" value="1"/>
</dbReference>
<proteinExistence type="predicted"/>
<keyword evidence="1" id="KW-0645">Protease</keyword>
<dbReference type="GO" id="GO:0008235">
    <property type="term" value="F:metalloexopeptidase activity"/>
    <property type="evidence" value="ECO:0007669"/>
    <property type="project" value="TreeGrafter"/>
</dbReference>
<dbReference type="SUPFAM" id="SSF102712">
    <property type="entry name" value="JAB1/MPN domain"/>
    <property type="match status" value="1"/>
</dbReference>
<feature type="domain" description="JAB" evidence="6">
    <location>
        <begin position="19"/>
        <end position="119"/>
    </location>
</feature>
<keyword evidence="3" id="KW-0378">Hydrolase</keyword>
<protein>
    <recommendedName>
        <fullName evidence="6">JAB domain-containing protein</fullName>
    </recommendedName>
</protein>
<dbReference type="GO" id="GO:0008270">
    <property type="term" value="F:zinc ion binding"/>
    <property type="evidence" value="ECO:0007669"/>
    <property type="project" value="TreeGrafter"/>
</dbReference>
<dbReference type="Pfam" id="PF14464">
    <property type="entry name" value="Prok-JAB"/>
    <property type="match status" value="1"/>
</dbReference>
<sequence length="173" mass="19220">MVHKKDEFHNVQPLKLTREAYKELAHHTEICLPFEACGILVGSSPDKLDRFIPVTNVSQNPLHHFSLHPAEWTSLLLGGMPVQGLYHSHPSSPPVPSSEDLNQLGSFAGLFTSYLIAGIKAPASVQQHGQKPELTLTSYWIRENTSTSPASYQSHPSGFTWSLEETRLVLHES</sequence>
<dbReference type="EMBL" id="JABBPN010000004">
    <property type="protein sequence ID" value="NMO95367.1"/>
    <property type="molecule type" value="Genomic_DNA"/>
</dbReference>
<evidence type="ECO:0000313" key="7">
    <source>
        <dbReference type="EMBL" id="NMO95367.1"/>
    </source>
</evidence>
<reference evidence="7 8" key="1">
    <citation type="submission" date="2020-04" db="EMBL/GenBank/DDBJ databases">
        <title>Paenibacillus algicola sp. nov., a novel marine bacterium producing alginate lyase.</title>
        <authorList>
            <person name="Huang H."/>
        </authorList>
    </citation>
    <scope>NUCLEOTIDE SEQUENCE [LARGE SCALE GENOMIC DNA]</scope>
    <source>
        <strain evidence="7 8">L7-75</strain>
    </source>
</reference>
<evidence type="ECO:0000313" key="8">
    <source>
        <dbReference type="Proteomes" id="UP000565468"/>
    </source>
</evidence>
<name>A0A848M371_PAELE</name>
<evidence type="ECO:0000256" key="3">
    <source>
        <dbReference type="ARBA" id="ARBA00022801"/>
    </source>
</evidence>
<keyword evidence="4" id="KW-0862">Zinc</keyword>